<dbReference type="EMBL" id="BAABWU010000006">
    <property type="protein sequence ID" value="GAA6196396.1"/>
    <property type="molecule type" value="Genomic_DNA"/>
</dbReference>
<accession>A0ABQ0AKK3</accession>
<dbReference type="PANTHER" id="PTHR38436:SF1">
    <property type="entry name" value="ESTER CYCLASE"/>
    <property type="match status" value="1"/>
</dbReference>
<sequence>MTRSSEADKANVIAFYEMMFNDCDPAKAIARYAGDDYIQHNPHVSDGKDGFISYFERMATEYPGKRVEVKRAIAEGNHVVLHCHQIWPEGLEYAGIDIFRLDDAGKVVEHWDVLQELPGHSKNDNGMF</sequence>
<comment type="caution">
    <text evidence="2">The sequence shown here is derived from an EMBL/GenBank/DDBJ whole genome shotgun (WGS) entry which is preliminary data.</text>
</comment>
<keyword evidence="3" id="KW-1185">Reference proteome</keyword>
<dbReference type="Pfam" id="PF12680">
    <property type="entry name" value="SnoaL_2"/>
    <property type="match status" value="1"/>
</dbReference>
<protein>
    <submittedName>
        <fullName evidence="2">Nuclear transport factor 2 family protein</fullName>
    </submittedName>
</protein>
<gene>
    <name evidence="2" type="ORF">NBRC116598_18400</name>
</gene>
<name>A0ABQ0AKK3_9RHOB</name>
<dbReference type="RefSeq" id="WP_295446677.1">
    <property type="nucleotide sequence ID" value="NZ_BAABWU010000006.1"/>
</dbReference>
<dbReference type="InterPro" id="IPR009959">
    <property type="entry name" value="Cyclase_SnoaL-like"/>
</dbReference>
<dbReference type="Proteomes" id="UP001441944">
    <property type="component" value="Unassembled WGS sequence"/>
</dbReference>
<dbReference type="InterPro" id="IPR037401">
    <property type="entry name" value="SnoaL-like"/>
</dbReference>
<evidence type="ECO:0000313" key="3">
    <source>
        <dbReference type="Proteomes" id="UP001441944"/>
    </source>
</evidence>
<evidence type="ECO:0000259" key="1">
    <source>
        <dbReference type="Pfam" id="PF12680"/>
    </source>
</evidence>
<evidence type="ECO:0000313" key="2">
    <source>
        <dbReference type="EMBL" id="GAA6196396.1"/>
    </source>
</evidence>
<organism evidence="2 3">
    <name type="scientific">Pseudophaeobacter arcticus</name>
    <dbReference type="NCBI Taxonomy" id="385492"/>
    <lineage>
        <taxon>Bacteria</taxon>
        <taxon>Pseudomonadati</taxon>
        <taxon>Pseudomonadota</taxon>
        <taxon>Alphaproteobacteria</taxon>
        <taxon>Rhodobacterales</taxon>
        <taxon>Paracoccaceae</taxon>
        <taxon>Pseudophaeobacter</taxon>
    </lineage>
</organism>
<dbReference type="Gene3D" id="3.10.450.50">
    <property type="match status" value="1"/>
</dbReference>
<dbReference type="SUPFAM" id="SSF54427">
    <property type="entry name" value="NTF2-like"/>
    <property type="match status" value="1"/>
</dbReference>
<reference evidence="2 3" key="1">
    <citation type="submission" date="2024-04" db="EMBL/GenBank/DDBJ databases">
        <title>Draft genome sequence of Pseudophaeobacter arcticus NBRC 116598.</title>
        <authorList>
            <person name="Miyakawa T."/>
            <person name="Kusuya Y."/>
            <person name="Miura T."/>
        </authorList>
    </citation>
    <scope>NUCLEOTIDE SEQUENCE [LARGE SCALE GENOMIC DNA]</scope>
    <source>
        <strain evidence="2 3">SU-CL00105</strain>
    </source>
</reference>
<proteinExistence type="predicted"/>
<dbReference type="InterPro" id="IPR032710">
    <property type="entry name" value="NTF2-like_dom_sf"/>
</dbReference>
<feature type="domain" description="SnoaL-like" evidence="1">
    <location>
        <begin position="12"/>
        <end position="110"/>
    </location>
</feature>
<dbReference type="PANTHER" id="PTHR38436">
    <property type="entry name" value="POLYKETIDE CYCLASE SNOAL-LIKE DOMAIN"/>
    <property type="match status" value="1"/>
</dbReference>